<dbReference type="EMBL" id="BNJF01000010">
    <property type="protein sequence ID" value="GHO50918.1"/>
    <property type="molecule type" value="Genomic_DNA"/>
</dbReference>
<keyword evidence="2" id="KW-1185">Reference proteome</keyword>
<sequence length="47" mass="5110">MALAHLHGIEGFCCLGPLSNNMHVQISKANLLMRIAQLGGQTYTNIE</sequence>
<dbReference type="AlphaFoldDB" id="A0A8J3IBJ3"/>
<organism evidence="1 2">
    <name type="scientific">Ktedonospora formicarum</name>
    <dbReference type="NCBI Taxonomy" id="2778364"/>
    <lineage>
        <taxon>Bacteria</taxon>
        <taxon>Bacillati</taxon>
        <taxon>Chloroflexota</taxon>
        <taxon>Ktedonobacteria</taxon>
        <taxon>Ktedonobacterales</taxon>
        <taxon>Ktedonobacteraceae</taxon>
        <taxon>Ktedonospora</taxon>
    </lineage>
</organism>
<accession>A0A8J3IBJ3</accession>
<gene>
    <name evidence="1" type="ORF">KSX_90810</name>
</gene>
<dbReference type="Proteomes" id="UP000612362">
    <property type="component" value="Unassembled WGS sequence"/>
</dbReference>
<name>A0A8J3IBJ3_9CHLR</name>
<reference evidence="1" key="1">
    <citation type="submission" date="2020-10" db="EMBL/GenBank/DDBJ databases">
        <title>Taxonomic study of unclassified bacteria belonging to the class Ktedonobacteria.</title>
        <authorList>
            <person name="Yabe S."/>
            <person name="Wang C.M."/>
            <person name="Zheng Y."/>
            <person name="Sakai Y."/>
            <person name="Cavaletti L."/>
            <person name="Monciardini P."/>
            <person name="Donadio S."/>
        </authorList>
    </citation>
    <scope>NUCLEOTIDE SEQUENCE</scope>
    <source>
        <strain evidence="1">SOSP1-1</strain>
    </source>
</reference>
<evidence type="ECO:0000313" key="1">
    <source>
        <dbReference type="EMBL" id="GHO50918.1"/>
    </source>
</evidence>
<protein>
    <submittedName>
        <fullName evidence="1">Uncharacterized protein</fullName>
    </submittedName>
</protein>
<proteinExistence type="predicted"/>
<comment type="caution">
    <text evidence="1">The sequence shown here is derived from an EMBL/GenBank/DDBJ whole genome shotgun (WGS) entry which is preliminary data.</text>
</comment>
<evidence type="ECO:0000313" key="2">
    <source>
        <dbReference type="Proteomes" id="UP000612362"/>
    </source>
</evidence>